<comment type="caution">
    <text evidence="1">The sequence shown here is derived from an EMBL/GenBank/DDBJ whole genome shotgun (WGS) entry which is preliminary data.</text>
</comment>
<reference evidence="1 2" key="1">
    <citation type="journal article" date="2019" name="Commun. Biol.">
        <title>The bagworm genome reveals a unique fibroin gene that provides high tensile strength.</title>
        <authorList>
            <person name="Kono N."/>
            <person name="Nakamura H."/>
            <person name="Ohtoshi R."/>
            <person name="Tomita M."/>
            <person name="Numata K."/>
            <person name="Arakawa K."/>
        </authorList>
    </citation>
    <scope>NUCLEOTIDE SEQUENCE [LARGE SCALE GENOMIC DNA]</scope>
</reference>
<keyword evidence="2" id="KW-1185">Reference proteome</keyword>
<dbReference type="Proteomes" id="UP000299102">
    <property type="component" value="Unassembled WGS sequence"/>
</dbReference>
<proteinExistence type="predicted"/>
<name>A0A4C1X6Z2_EUMVA</name>
<organism evidence="1 2">
    <name type="scientific">Eumeta variegata</name>
    <name type="common">Bagworm moth</name>
    <name type="synonym">Eumeta japonica</name>
    <dbReference type="NCBI Taxonomy" id="151549"/>
    <lineage>
        <taxon>Eukaryota</taxon>
        <taxon>Metazoa</taxon>
        <taxon>Ecdysozoa</taxon>
        <taxon>Arthropoda</taxon>
        <taxon>Hexapoda</taxon>
        <taxon>Insecta</taxon>
        <taxon>Pterygota</taxon>
        <taxon>Neoptera</taxon>
        <taxon>Endopterygota</taxon>
        <taxon>Lepidoptera</taxon>
        <taxon>Glossata</taxon>
        <taxon>Ditrysia</taxon>
        <taxon>Tineoidea</taxon>
        <taxon>Psychidae</taxon>
        <taxon>Oiketicinae</taxon>
        <taxon>Eumeta</taxon>
    </lineage>
</organism>
<accession>A0A4C1X6Z2</accession>
<evidence type="ECO:0000313" key="1">
    <source>
        <dbReference type="EMBL" id="GBP59551.1"/>
    </source>
</evidence>
<evidence type="ECO:0000313" key="2">
    <source>
        <dbReference type="Proteomes" id="UP000299102"/>
    </source>
</evidence>
<sequence length="101" mass="11409">MLRSIWLCTKMGWIDLRYHTFVKYRRKVTASVGAFRLVTKSSGASLSSITPLSFIDLPLSVRYPISTQKAGYSLVTPLRLSVFMDGDVHLLCWPASSFAHR</sequence>
<gene>
    <name evidence="1" type="ORF">EVAR_83270_1</name>
</gene>
<dbReference type="EMBL" id="BGZK01000764">
    <property type="protein sequence ID" value="GBP59551.1"/>
    <property type="molecule type" value="Genomic_DNA"/>
</dbReference>
<protein>
    <submittedName>
        <fullName evidence="1">Uncharacterized protein</fullName>
    </submittedName>
</protein>
<dbReference type="AlphaFoldDB" id="A0A4C1X6Z2"/>